<feature type="domain" description="HTH arsR-type" evidence="4">
    <location>
        <begin position="4"/>
        <end position="99"/>
    </location>
</feature>
<dbReference type="SMART" id="SM00419">
    <property type="entry name" value="HTH_CRP"/>
    <property type="match status" value="1"/>
</dbReference>
<keyword evidence="2" id="KW-0238">DNA-binding</keyword>
<dbReference type="InterPro" id="IPR051081">
    <property type="entry name" value="HTH_MetalResp_TranReg"/>
</dbReference>
<dbReference type="Gene3D" id="1.10.10.10">
    <property type="entry name" value="Winged helix-like DNA-binding domain superfamily/Winged helix DNA-binding domain"/>
    <property type="match status" value="1"/>
</dbReference>
<gene>
    <name evidence="5" type="ORF">MUN87_12045</name>
</gene>
<keyword evidence="1" id="KW-0805">Transcription regulation</keyword>
<dbReference type="PRINTS" id="PR00778">
    <property type="entry name" value="HTHARSR"/>
</dbReference>
<evidence type="ECO:0000256" key="3">
    <source>
        <dbReference type="ARBA" id="ARBA00023163"/>
    </source>
</evidence>
<dbReference type="PANTHER" id="PTHR33154">
    <property type="entry name" value="TRANSCRIPTIONAL REGULATOR, ARSR FAMILY"/>
    <property type="match status" value="1"/>
</dbReference>
<dbReference type="InterPro" id="IPR036390">
    <property type="entry name" value="WH_DNA-bd_sf"/>
</dbReference>
<sequence>MSQRTMELLRECTPVFNILRDTNRQEILMLLFDEGAMSVNQIAERLTLSRPAISHHLKHLLDAKVVTVEKSATIRYYNLSLDNSIMLLRELIQSLEVDQHNQEKS</sequence>
<organism evidence="5 6">
    <name type="scientific">Gracilibacillus salinarum</name>
    <dbReference type="NCBI Taxonomy" id="2932255"/>
    <lineage>
        <taxon>Bacteria</taxon>
        <taxon>Bacillati</taxon>
        <taxon>Bacillota</taxon>
        <taxon>Bacilli</taxon>
        <taxon>Bacillales</taxon>
        <taxon>Bacillaceae</taxon>
        <taxon>Gracilibacillus</taxon>
    </lineage>
</organism>
<evidence type="ECO:0000256" key="1">
    <source>
        <dbReference type="ARBA" id="ARBA00023015"/>
    </source>
</evidence>
<accession>A0ABY4GGX8</accession>
<evidence type="ECO:0000259" key="4">
    <source>
        <dbReference type="PROSITE" id="PS50987"/>
    </source>
</evidence>
<reference evidence="5 6" key="1">
    <citation type="submission" date="2022-04" db="EMBL/GenBank/DDBJ databases">
        <title>Gracilibacillus sp. isolated from saltern.</title>
        <authorList>
            <person name="Won M."/>
            <person name="Lee C.-M."/>
            <person name="Woen H.-Y."/>
            <person name="Kwon S.-W."/>
        </authorList>
    </citation>
    <scope>NUCLEOTIDE SEQUENCE [LARGE SCALE GENOMIC DNA]</scope>
    <source>
        <strain evidence="5 6">SSPM10-3</strain>
    </source>
</reference>
<evidence type="ECO:0000256" key="2">
    <source>
        <dbReference type="ARBA" id="ARBA00023125"/>
    </source>
</evidence>
<dbReference type="SUPFAM" id="SSF46785">
    <property type="entry name" value="Winged helix' DNA-binding domain"/>
    <property type="match status" value="1"/>
</dbReference>
<dbReference type="PROSITE" id="PS50987">
    <property type="entry name" value="HTH_ARSR_2"/>
    <property type="match status" value="1"/>
</dbReference>
<dbReference type="SMART" id="SM00418">
    <property type="entry name" value="HTH_ARSR"/>
    <property type="match status" value="1"/>
</dbReference>
<dbReference type="InterPro" id="IPR036388">
    <property type="entry name" value="WH-like_DNA-bd_sf"/>
</dbReference>
<evidence type="ECO:0000313" key="6">
    <source>
        <dbReference type="Proteomes" id="UP000831537"/>
    </source>
</evidence>
<dbReference type="EMBL" id="CP095071">
    <property type="protein sequence ID" value="UOQ83494.1"/>
    <property type="molecule type" value="Genomic_DNA"/>
</dbReference>
<dbReference type="InterPro" id="IPR011991">
    <property type="entry name" value="ArsR-like_HTH"/>
</dbReference>
<dbReference type="NCBIfam" id="NF033788">
    <property type="entry name" value="HTH_metalloreg"/>
    <property type="match status" value="1"/>
</dbReference>
<name>A0ABY4GGX8_9BACI</name>
<dbReference type="Pfam" id="PF01022">
    <property type="entry name" value="HTH_5"/>
    <property type="match status" value="1"/>
</dbReference>
<dbReference type="RefSeq" id="WP_244740430.1">
    <property type="nucleotide sequence ID" value="NZ_CP095071.1"/>
</dbReference>
<dbReference type="InterPro" id="IPR001845">
    <property type="entry name" value="HTH_ArsR_DNA-bd_dom"/>
</dbReference>
<dbReference type="InterPro" id="IPR012318">
    <property type="entry name" value="HTH_CRP"/>
</dbReference>
<dbReference type="CDD" id="cd00090">
    <property type="entry name" value="HTH_ARSR"/>
    <property type="match status" value="1"/>
</dbReference>
<keyword evidence="3" id="KW-0804">Transcription</keyword>
<keyword evidence="6" id="KW-1185">Reference proteome</keyword>
<proteinExistence type="predicted"/>
<dbReference type="PANTHER" id="PTHR33154:SF33">
    <property type="entry name" value="TRANSCRIPTIONAL REPRESSOR SDPR"/>
    <property type="match status" value="1"/>
</dbReference>
<dbReference type="Proteomes" id="UP000831537">
    <property type="component" value="Chromosome"/>
</dbReference>
<evidence type="ECO:0000313" key="5">
    <source>
        <dbReference type="EMBL" id="UOQ83494.1"/>
    </source>
</evidence>
<protein>
    <submittedName>
        <fullName evidence="5">Metalloregulator ArsR/SmtB family transcription factor</fullName>
    </submittedName>
</protein>